<dbReference type="PANTHER" id="PTHR14659">
    <property type="entry name" value="ALPHA- AND GAMMA-ADAPTIN-BINDING PROTEIN P34"/>
    <property type="match status" value="1"/>
</dbReference>
<dbReference type="RefSeq" id="XP_022329627.1">
    <property type="nucleotide sequence ID" value="XM_022473919.1"/>
</dbReference>
<evidence type="ECO:0000256" key="1">
    <source>
        <dbReference type="SAM" id="MobiDB-lite"/>
    </source>
</evidence>
<proteinExistence type="predicted"/>
<evidence type="ECO:0000313" key="2">
    <source>
        <dbReference type="Proteomes" id="UP000694844"/>
    </source>
</evidence>
<dbReference type="KEGG" id="cvn:111128346"/>
<name>A0A8B8DN74_CRAVI</name>
<feature type="compositionally biased region" description="Low complexity" evidence="1">
    <location>
        <begin position="212"/>
        <end position="223"/>
    </location>
</feature>
<dbReference type="AlphaFoldDB" id="A0A8B8DN74"/>
<protein>
    <submittedName>
        <fullName evidence="3">Alpha- and gamma-adaptin-binding protein p34-like</fullName>
    </submittedName>
</protein>
<dbReference type="Pfam" id="PF10199">
    <property type="entry name" value="Adaptin_binding"/>
    <property type="match status" value="1"/>
</dbReference>
<accession>A0A8B8DN74</accession>
<feature type="region of interest" description="Disordered" evidence="1">
    <location>
        <begin position="193"/>
        <end position="276"/>
    </location>
</feature>
<dbReference type="Gene3D" id="3.40.50.11960">
    <property type="match status" value="1"/>
</dbReference>
<keyword evidence="2" id="KW-1185">Reference proteome</keyword>
<feature type="compositionally biased region" description="Basic and acidic residues" evidence="1">
    <location>
        <begin position="193"/>
        <end position="210"/>
    </location>
</feature>
<organism evidence="2 3">
    <name type="scientific">Crassostrea virginica</name>
    <name type="common">Eastern oyster</name>
    <dbReference type="NCBI Taxonomy" id="6565"/>
    <lineage>
        <taxon>Eukaryota</taxon>
        <taxon>Metazoa</taxon>
        <taxon>Spiralia</taxon>
        <taxon>Lophotrochozoa</taxon>
        <taxon>Mollusca</taxon>
        <taxon>Bivalvia</taxon>
        <taxon>Autobranchia</taxon>
        <taxon>Pteriomorphia</taxon>
        <taxon>Ostreida</taxon>
        <taxon>Ostreoidea</taxon>
        <taxon>Ostreidae</taxon>
        <taxon>Crassostrea</taxon>
    </lineage>
</organism>
<gene>
    <name evidence="3" type="primary">LOC111128346</name>
</gene>
<sequence length="352" mass="39643">MSFHSALFTSCCNLFDPNLLIKDILEVEKLPPSNKEIEDIVSYDWKIDTKYYTAEIKLCSTTKRTVGTEEFADGVQAVVIYFNADQVESFTIAKSWLPYVKEISPAVQILVCRNIPNSQAGHRHDVQTWCLDNDFELVELEAEVGSEEDDEFQETTGIKRIVQALHSHMWPNMVLKENQHTVSPYMRKLMEEESVAKSKQKENNGGKEEESSTSTEDISSEIQNSNGIGNVKTEKKSSPESKKELSSTSEESASGTDSKISQKSNNEDTLLASMPEDNLAAMLSLCAEEEEEEESFEQLFSKFKLMKEKAESLPQDQKKKYAEKVTIAFWKAIGGDEDELGDLSDLSDTEIP</sequence>
<feature type="compositionally biased region" description="Low complexity" evidence="1">
    <location>
        <begin position="246"/>
        <end position="258"/>
    </location>
</feature>
<feature type="compositionally biased region" description="Polar residues" evidence="1">
    <location>
        <begin position="259"/>
        <end position="268"/>
    </location>
</feature>
<dbReference type="InterPro" id="IPR019341">
    <property type="entry name" value="Alpha/Gamma-adaptin-bd_p34"/>
</dbReference>
<dbReference type="GeneID" id="111128346"/>
<feature type="compositionally biased region" description="Basic and acidic residues" evidence="1">
    <location>
        <begin position="232"/>
        <end position="245"/>
    </location>
</feature>
<dbReference type="PANTHER" id="PTHR14659:SF1">
    <property type="entry name" value="ALPHA- AND GAMMA-ADAPTIN-BINDING PROTEIN P34"/>
    <property type="match status" value="1"/>
</dbReference>
<dbReference type="Proteomes" id="UP000694844">
    <property type="component" value="Chromosome 4"/>
</dbReference>
<evidence type="ECO:0000313" key="3">
    <source>
        <dbReference type="RefSeq" id="XP_022329627.1"/>
    </source>
</evidence>
<dbReference type="OrthoDB" id="1741717at2759"/>
<reference evidence="3" key="1">
    <citation type="submission" date="2025-08" db="UniProtKB">
        <authorList>
            <consortium name="RefSeq"/>
        </authorList>
    </citation>
    <scope>IDENTIFICATION</scope>
    <source>
        <tissue evidence="3">Whole sample</tissue>
    </source>
</reference>